<protein>
    <submittedName>
        <fullName evidence="2">Uncharacterized protein</fullName>
    </submittedName>
</protein>
<keyword evidence="3" id="KW-1185">Reference proteome</keyword>
<evidence type="ECO:0000313" key="2">
    <source>
        <dbReference type="EMBL" id="MEQ0561022.1"/>
    </source>
</evidence>
<gene>
    <name evidence="2" type="ORF">ABJI51_18210</name>
</gene>
<keyword evidence="1" id="KW-0732">Signal</keyword>
<reference evidence="2 3" key="1">
    <citation type="submission" date="2024-05" db="EMBL/GenBank/DDBJ databases">
        <authorList>
            <person name="Zhao H."/>
            <person name="Xu Y."/>
            <person name="Lin S."/>
            <person name="Spain J.C."/>
            <person name="Zhou N.-Y."/>
        </authorList>
    </citation>
    <scope>NUCLEOTIDE SEQUENCE [LARGE SCALE GENOMIC DNA]</scope>
    <source>
        <strain evidence="2 3">NEAU-NG30</strain>
    </source>
</reference>
<organism evidence="2 3">
    <name type="scientific">Amycolatopsis melonis</name>
    <dbReference type="NCBI Taxonomy" id="3156488"/>
    <lineage>
        <taxon>Bacteria</taxon>
        <taxon>Bacillati</taxon>
        <taxon>Actinomycetota</taxon>
        <taxon>Actinomycetes</taxon>
        <taxon>Pseudonocardiales</taxon>
        <taxon>Pseudonocardiaceae</taxon>
        <taxon>Amycolatopsis</taxon>
    </lineage>
</organism>
<dbReference type="Gene3D" id="3.20.20.190">
    <property type="entry name" value="Phosphatidylinositol (PI) phosphodiesterase"/>
    <property type="match status" value="1"/>
</dbReference>
<comment type="caution">
    <text evidence="2">The sequence shown here is derived from an EMBL/GenBank/DDBJ whole genome shotgun (WGS) entry which is preliminary data.</text>
</comment>
<name>A0ABV0LI45_9PSEU</name>
<evidence type="ECO:0000313" key="3">
    <source>
        <dbReference type="Proteomes" id="UP001440984"/>
    </source>
</evidence>
<dbReference type="SUPFAM" id="SSF51695">
    <property type="entry name" value="PLC-like phosphodiesterases"/>
    <property type="match status" value="1"/>
</dbReference>
<dbReference type="EMBL" id="JBDZYD010000006">
    <property type="protein sequence ID" value="MEQ0561022.1"/>
    <property type="molecule type" value="Genomic_DNA"/>
</dbReference>
<dbReference type="InterPro" id="IPR017946">
    <property type="entry name" value="PLC-like_Pdiesterase_TIM-brl"/>
</dbReference>
<dbReference type="Proteomes" id="UP001440984">
    <property type="component" value="Unassembled WGS sequence"/>
</dbReference>
<accession>A0ABV0LI45</accession>
<feature type="chain" id="PRO_5045334713" evidence="1">
    <location>
        <begin position="30"/>
        <end position="279"/>
    </location>
</feature>
<proteinExistence type="predicted"/>
<evidence type="ECO:0000256" key="1">
    <source>
        <dbReference type="SAM" id="SignalP"/>
    </source>
</evidence>
<feature type="signal peptide" evidence="1">
    <location>
        <begin position="1"/>
        <end position="29"/>
    </location>
</feature>
<dbReference type="RefSeq" id="WP_348952220.1">
    <property type="nucleotide sequence ID" value="NZ_JBDZYD010000006.1"/>
</dbReference>
<sequence length="279" mass="29880">MRTSRTQWKLTLVAGTLAAAAFAGVPAQAATLPACPVIVSHGGYPTGADPWDRDQLRAPNNFKAVDTLIGQGSGGFEADVQLTKVAVGSDGTVSGKAVMWHNTSTHGLNGVKKNITDIYWSSGSDKLEGRTLQWGPYKGEGIYSLRQWLDHVAAKGAYAELEIKPETKVFLINGSAAVKAKAWSEITDPVRERYQKQAITVYSHDADIAAALKSRVAAGTFPAVLGGGPSWPDTVKWEEPPPSWSGNSASWQANLATAPKRVATSWTPDYKKWLAGRCS</sequence>